<dbReference type="RefSeq" id="WP_188495325.1">
    <property type="nucleotide sequence ID" value="NZ_BMFV01000001.1"/>
</dbReference>
<dbReference type="AlphaFoldDB" id="A0A8J3EK79"/>
<reference evidence="1" key="1">
    <citation type="journal article" date="2014" name="Int. J. Syst. Evol. Microbiol.">
        <title>Complete genome sequence of Corynebacterium casei LMG S-19264T (=DSM 44701T), isolated from a smear-ripened cheese.</title>
        <authorList>
            <consortium name="US DOE Joint Genome Institute (JGI-PGF)"/>
            <person name="Walter F."/>
            <person name="Albersmeier A."/>
            <person name="Kalinowski J."/>
            <person name="Ruckert C."/>
        </authorList>
    </citation>
    <scope>NUCLEOTIDE SEQUENCE</scope>
    <source>
        <strain evidence="1">CGMCC 1.12777</strain>
    </source>
</reference>
<dbReference type="Proteomes" id="UP000656813">
    <property type="component" value="Unassembled WGS sequence"/>
</dbReference>
<name>A0A8J3EK79_9BACL</name>
<accession>A0A8J3EK79</accession>
<protein>
    <submittedName>
        <fullName evidence="1">Uncharacterized protein</fullName>
    </submittedName>
</protein>
<reference evidence="1" key="2">
    <citation type="submission" date="2020-09" db="EMBL/GenBank/DDBJ databases">
        <authorList>
            <person name="Sun Q."/>
            <person name="Zhou Y."/>
        </authorList>
    </citation>
    <scope>NUCLEOTIDE SEQUENCE</scope>
    <source>
        <strain evidence="1">CGMCC 1.12777</strain>
    </source>
</reference>
<evidence type="ECO:0000313" key="1">
    <source>
        <dbReference type="EMBL" id="GGH74627.1"/>
    </source>
</evidence>
<evidence type="ECO:0000313" key="2">
    <source>
        <dbReference type="Proteomes" id="UP000656813"/>
    </source>
</evidence>
<dbReference type="EMBL" id="BMFV01000001">
    <property type="protein sequence ID" value="GGH74627.1"/>
    <property type="molecule type" value="Genomic_DNA"/>
</dbReference>
<organism evidence="1 2">
    <name type="scientific">Pullulanibacillus pueri</name>
    <dbReference type="NCBI Taxonomy" id="1437324"/>
    <lineage>
        <taxon>Bacteria</taxon>
        <taxon>Bacillati</taxon>
        <taxon>Bacillota</taxon>
        <taxon>Bacilli</taxon>
        <taxon>Bacillales</taxon>
        <taxon>Sporolactobacillaceae</taxon>
        <taxon>Pullulanibacillus</taxon>
    </lineage>
</organism>
<proteinExistence type="predicted"/>
<comment type="caution">
    <text evidence="1">The sequence shown here is derived from an EMBL/GenBank/DDBJ whole genome shotgun (WGS) entry which is preliminary data.</text>
</comment>
<gene>
    <name evidence="1" type="ORF">GCM10007096_03060</name>
</gene>
<sequence length="56" mass="6458">MEIMILILVLVAICISTFALINTQIMIRDLSEIKARLGIKEEKKTAFLKRDLDHDE</sequence>
<keyword evidence="2" id="KW-1185">Reference proteome</keyword>